<reference evidence="5 6" key="1">
    <citation type="submission" date="2024-01" db="EMBL/GenBank/DDBJ databases">
        <title>The genomes of 5 underutilized Papilionoideae crops provide insights into root nodulation and disease resistanc.</title>
        <authorList>
            <person name="Jiang F."/>
        </authorList>
    </citation>
    <scope>NUCLEOTIDE SEQUENCE [LARGE SCALE GENOMIC DNA]</scope>
    <source>
        <strain evidence="5">DUOXIRENSHENG_FW03</strain>
        <tissue evidence="5">Leaves</tissue>
    </source>
</reference>
<comment type="subcellular location">
    <subcellularLocation>
        <location evidence="1">Cell membrane</location>
        <topology evidence="1">Peripheral membrane protein</topology>
        <orientation evidence="1">Cytoplasmic side</orientation>
    </subcellularLocation>
</comment>
<dbReference type="PANTHER" id="PTHR24177">
    <property type="entry name" value="CASKIN"/>
    <property type="match status" value="1"/>
</dbReference>
<feature type="compositionally biased region" description="Basic and acidic residues" evidence="2">
    <location>
        <begin position="383"/>
        <end position="397"/>
    </location>
</feature>
<dbReference type="PANTHER" id="PTHR24177:SF187">
    <property type="entry name" value="ANKYRIN REPEAT PROTEIN"/>
    <property type="match status" value="1"/>
</dbReference>
<gene>
    <name evidence="5" type="ORF">VNO78_27556</name>
</gene>
<organism evidence="5 6">
    <name type="scientific">Psophocarpus tetragonolobus</name>
    <name type="common">Winged bean</name>
    <name type="synonym">Dolichos tetragonolobus</name>
    <dbReference type="NCBI Taxonomy" id="3891"/>
    <lineage>
        <taxon>Eukaryota</taxon>
        <taxon>Viridiplantae</taxon>
        <taxon>Streptophyta</taxon>
        <taxon>Embryophyta</taxon>
        <taxon>Tracheophyta</taxon>
        <taxon>Spermatophyta</taxon>
        <taxon>Magnoliopsida</taxon>
        <taxon>eudicotyledons</taxon>
        <taxon>Gunneridae</taxon>
        <taxon>Pentapetalae</taxon>
        <taxon>rosids</taxon>
        <taxon>fabids</taxon>
        <taxon>Fabales</taxon>
        <taxon>Fabaceae</taxon>
        <taxon>Papilionoideae</taxon>
        <taxon>50 kb inversion clade</taxon>
        <taxon>NPAAA clade</taxon>
        <taxon>indigoferoid/millettioid clade</taxon>
        <taxon>Phaseoleae</taxon>
        <taxon>Psophocarpus</taxon>
    </lineage>
</organism>
<dbReference type="EMBL" id="JAYMYS010000007">
    <property type="protein sequence ID" value="KAK7387066.1"/>
    <property type="molecule type" value="Genomic_DNA"/>
</dbReference>
<feature type="domain" description="PGG" evidence="4">
    <location>
        <begin position="600"/>
        <end position="710"/>
    </location>
</feature>
<dbReference type="Proteomes" id="UP001386955">
    <property type="component" value="Unassembled WGS sequence"/>
</dbReference>
<dbReference type="SUPFAM" id="SSF48403">
    <property type="entry name" value="Ankyrin repeat"/>
    <property type="match status" value="2"/>
</dbReference>
<keyword evidence="3" id="KW-0472">Membrane</keyword>
<name>A0AAN9S1A2_PSOTE</name>
<dbReference type="Pfam" id="PF12796">
    <property type="entry name" value="Ank_2"/>
    <property type="match status" value="1"/>
</dbReference>
<feature type="transmembrane region" description="Helical" evidence="3">
    <location>
        <begin position="690"/>
        <end position="711"/>
    </location>
</feature>
<sequence>MNTIESITTIEGAEVSSMDPASLFRGCVLEGRWDYVMPAYRNSSEYHKIKINESRGTALHVAVNDGRVERVNWLVGAILNHEGWEVVRDDSALKSRNERGDTPLHLAASRGFTQMCKCIIGEYGERKELIRVRNNKGETPLFRAVLTCQTKTFVYLHHVSKDLDVSLINYDGDTILHYAIWREFLDLAIIITHCYPQLVDTRNKDGATPLKVLACKPSAFKSGSNLPWWKQILYYGILVESLDTEKAIKSYMEKAEKAEDHDLKAAVSVESEGKKTQIFVEKQYATSVRFVKSVVRFAFKGLSLSGLGVTAQDLKAIKKTRQKHRWGRQLLTIFMENPYESYMGIAGGQPFLKYGEDRESGQPVITQQQLQMVGAASSGQEESNNKPESAQKNEEKETTYVSVAKAGIVELVNELQNKVPSTLQDPTTPEKENLLIVAMKNIKFKAGEHHVDRKETAFLAAAKNGIEEIVLALVTKIPSAVHETNSNNENVLLVAVKNRQTKVVEVLRKNLEKELFDSLILEVDNRENTVLHLAAGTTSSIERTWQIAGSAMQMMWDIKWFQYIKGLVPEHFVFRTNKEEKTAGEIFKQKHKDLVRESSEWLKETSNSCSVVAALIAGVSFATSSTVPGGTEKGKPELEGQPAFDAFAIASLIGLCFSVTALVMFLAILTSRKQAQDFRKSLPLKLLFGLSSLFVSIGSMLVSFCAAHFFVLKDKYKHILFPVYVATCLPVTFFAVLQFPLYADLLKAIFKKVPQPSITSSHF</sequence>
<feature type="transmembrane region" description="Helical" evidence="3">
    <location>
        <begin position="723"/>
        <end position="743"/>
    </location>
</feature>
<accession>A0AAN9S1A2</accession>
<keyword evidence="3" id="KW-1133">Transmembrane helix</keyword>
<keyword evidence="6" id="KW-1185">Reference proteome</keyword>
<evidence type="ECO:0000256" key="2">
    <source>
        <dbReference type="SAM" id="MobiDB-lite"/>
    </source>
</evidence>
<evidence type="ECO:0000256" key="3">
    <source>
        <dbReference type="SAM" id="Phobius"/>
    </source>
</evidence>
<evidence type="ECO:0000313" key="5">
    <source>
        <dbReference type="EMBL" id="KAK7387066.1"/>
    </source>
</evidence>
<dbReference type="SMART" id="SM00248">
    <property type="entry name" value="ANK"/>
    <property type="match status" value="6"/>
</dbReference>
<dbReference type="InterPro" id="IPR002110">
    <property type="entry name" value="Ankyrin_rpt"/>
</dbReference>
<evidence type="ECO:0000256" key="1">
    <source>
        <dbReference type="ARBA" id="ARBA00004413"/>
    </source>
</evidence>
<feature type="transmembrane region" description="Helical" evidence="3">
    <location>
        <begin position="646"/>
        <end position="669"/>
    </location>
</feature>
<dbReference type="Gene3D" id="1.25.40.20">
    <property type="entry name" value="Ankyrin repeat-containing domain"/>
    <property type="match status" value="2"/>
</dbReference>
<dbReference type="Pfam" id="PF13962">
    <property type="entry name" value="PGG"/>
    <property type="match status" value="1"/>
</dbReference>
<comment type="caution">
    <text evidence="5">The sequence shown here is derived from an EMBL/GenBank/DDBJ whole genome shotgun (WGS) entry which is preliminary data.</text>
</comment>
<dbReference type="InterPro" id="IPR036770">
    <property type="entry name" value="Ankyrin_rpt-contain_sf"/>
</dbReference>
<dbReference type="InterPro" id="IPR026961">
    <property type="entry name" value="PGG_dom"/>
</dbReference>
<evidence type="ECO:0000313" key="6">
    <source>
        <dbReference type="Proteomes" id="UP001386955"/>
    </source>
</evidence>
<feature type="region of interest" description="Disordered" evidence="2">
    <location>
        <begin position="370"/>
        <end position="397"/>
    </location>
</feature>
<dbReference type="GO" id="GO:0005886">
    <property type="term" value="C:plasma membrane"/>
    <property type="evidence" value="ECO:0007669"/>
    <property type="project" value="UniProtKB-SubCell"/>
</dbReference>
<protein>
    <recommendedName>
        <fullName evidence="4">PGG domain-containing protein</fullName>
    </recommendedName>
</protein>
<evidence type="ECO:0000259" key="4">
    <source>
        <dbReference type="Pfam" id="PF13962"/>
    </source>
</evidence>
<dbReference type="FunFam" id="1.25.40.20:FF:000514">
    <property type="entry name" value="Uncharacterized protein"/>
    <property type="match status" value="1"/>
</dbReference>
<dbReference type="AlphaFoldDB" id="A0AAN9S1A2"/>
<dbReference type="FunFam" id="1.25.40.20:FF:000502">
    <property type="entry name" value="Uncharacterized protein"/>
    <property type="match status" value="1"/>
</dbReference>
<keyword evidence="3" id="KW-0812">Transmembrane</keyword>
<proteinExistence type="predicted"/>
<feature type="compositionally biased region" description="Polar residues" evidence="2">
    <location>
        <begin position="370"/>
        <end position="382"/>
    </location>
</feature>